<feature type="transmembrane region" description="Helical" evidence="10">
    <location>
        <begin position="96"/>
        <end position="116"/>
    </location>
</feature>
<evidence type="ECO:0000256" key="5">
    <source>
        <dbReference type="ARBA" id="ARBA00022927"/>
    </source>
</evidence>
<protein>
    <submittedName>
        <fullName evidence="12">YidC/Oxa1 family membrane protein insertase</fullName>
    </submittedName>
</protein>
<name>A0A9X2ML11_9FIRM</name>
<dbReference type="GO" id="GO:0005886">
    <property type="term" value="C:plasma membrane"/>
    <property type="evidence" value="ECO:0007669"/>
    <property type="project" value="UniProtKB-SubCell"/>
</dbReference>
<dbReference type="PANTHER" id="PTHR12428:SF65">
    <property type="entry name" value="CYTOCHROME C OXIDASE ASSEMBLY PROTEIN COX18, MITOCHONDRIAL"/>
    <property type="match status" value="1"/>
</dbReference>
<dbReference type="GO" id="GO:0032977">
    <property type="term" value="F:membrane insertase activity"/>
    <property type="evidence" value="ECO:0007669"/>
    <property type="project" value="InterPro"/>
</dbReference>
<keyword evidence="13" id="KW-1185">Reference proteome</keyword>
<evidence type="ECO:0000256" key="2">
    <source>
        <dbReference type="ARBA" id="ARBA00022448"/>
    </source>
</evidence>
<evidence type="ECO:0000256" key="7">
    <source>
        <dbReference type="ARBA" id="ARBA00023136"/>
    </source>
</evidence>
<keyword evidence="8" id="KW-0143">Chaperone</keyword>
<evidence type="ECO:0000256" key="8">
    <source>
        <dbReference type="ARBA" id="ARBA00023186"/>
    </source>
</evidence>
<evidence type="ECO:0000313" key="13">
    <source>
        <dbReference type="Proteomes" id="UP001142078"/>
    </source>
</evidence>
<evidence type="ECO:0000313" key="12">
    <source>
        <dbReference type="EMBL" id="MCR2045446.1"/>
    </source>
</evidence>
<evidence type="ECO:0000256" key="4">
    <source>
        <dbReference type="ARBA" id="ARBA00022692"/>
    </source>
</evidence>
<dbReference type="RefSeq" id="WP_042679042.1">
    <property type="nucleotide sequence ID" value="NZ_CABKTM010000010.1"/>
</dbReference>
<dbReference type="EMBL" id="JANJZL010000018">
    <property type="protein sequence ID" value="MCR2045446.1"/>
    <property type="molecule type" value="Genomic_DNA"/>
</dbReference>
<reference evidence="12" key="1">
    <citation type="submission" date="2022-07" db="EMBL/GenBank/DDBJ databases">
        <title>Enhanced cultured diversity of the mouse gut microbiota enables custom-made synthetic communities.</title>
        <authorList>
            <person name="Afrizal A."/>
        </authorList>
    </citation>
    <scope>NUCLEOTIDE SEQUENCE</scope>
    <source>
        <strain evidence="12">DSM 29482</strain>
    </source>
</reference>
<accession>A0A9X2ML11</accession>
<evidence type="ECO:0000259" key="11">
    <source>
        <dbReference type="Pfam" id="PF02096"/>
    </source>
</evidence>
<comment type="subcellular location">
    <subcellularLocation>
        <location evidence="1">Cell membrane</location>
        <topology evidence="1">Multi-pass membrane protein</topology>
    </subcellularLocation>
    <subcellularLocation>
        <location evidence="9">Membrane</location>
        <topology evidence="9">Multi-pass membrane protein</topology>
    </subcellularLocation>
</comment>
<dbReference type="Proteomes" id="UP001142078">
    <property type="component" value="Unassembled WGS sequence"/>
</dbReference>
<comment type="similarity">
    <text evidence="9">Belongs to the OXA1/ALB3/YidC family.</text>
</comment>
<dbReference type="InterPro" id="IPR047196">
    <property type="entry name" value="YidC_ALB_C"/>
</dbReference>
<keyword evidence="3" id="KW-1003">Cell membrane</keyword>
<comment type="caution">
    <text evidence="12">The sequence shown here is derived from an EMBL/GenBank/DDBJ whole genome shotgun (WGS) entry which is preliminary data.</text>
</comment>
<evidence type="ECO:0000256" key="9">
    <source>
        <dbReference type="RuleBase" id="RU003945"/>
    </source>
</evidence>
<dbReference type="GO" id="GO:0051205">
    <property type="term" value="P:protein insertion into membrane"/>
    <property type="evidence" value="ECO:0007669"/>
    <property type="project" value="TreeGrafter"/>
</dbReference>
<dbReference type="GO" id="GO:0015031">
    <property type="term" value="P:protein transport"/>
    <property type="evidence" value="ECO:0007669"/>
    <property type="project" value="UniProtKB-KW"/>
</dbReference>
<dbReference type="NCBIfam" id="TIGR03592">
    <property type="entry name" value="yidC_oxa1_cterm"/>
    <property type="match status" value="1"/>
</dbReference>
<dbReference type="OrthoDB" id="9780552at2"/>
<gene>
    <name evidence="12" type="ORF">NSA23_15200</name>
</gene>
<keyword evidence="5" id="KW-0653">Protein transport</keyword>
<evidence type="ECO:0000256" key="3">
    <source>
        <dbReference type="ARBA" id="ARBA00022475"/>
    </source>
</evidence>
<organism evidence="12 13">
    <name type="scientific">Anaerosalibacter massiliensis</name>
    <dbReference type="NCBI Taxonomy" id="1347392"/>
    <lineage>
        <taxon>Bacteria</taxon>
        <taxon>Bacillati</taxon>
        <taxon>Bacillota</taxon>
        <taxon>Tissierellia</taxon>
        <taxon>Tissierellales</taxon>
        <taxon>Sporanaerobacteraceae</taxon>
        <taxon>Anaerosalibacter</taxon>
    </lineage>
</organism>
<dbReference type="Pfam" id="PF02096">
    <property type="entry name" value="60KD_IMP"/>
    <property type="match status" value="1"/>
</dbReference>
<evidence type="ECO:0000256" key="10">
    <source>
        <dbReference type="SAM" id="Phobius"/>
    </source>
</evidence>
<evidence type="ECO:0000256" key="1">
    <source>
        <dbReference type="ARBA" id="ARBA00004651"/>
    </source>
</evidence>
<sequence length="237" mass="26987">MSKFFAKPLGALLKFVFDLVSKIGTEPANVSFYAMAIILTTIIFKFILLPIGLKQNKSMKKMQEIQPEIKEIQDKYKNDPQTLQAKVSKVYKDNNVSPFSGCLILIIQIPIILGFFKALRDPVTYVFKNPQTYEALNKVFLWIPNLEKPDPYVWGLPLLAGITTFLQSRLMSGQTAVDDQAASTQKTMNMILPLMIWWSARAFPAGLALYWTISNIFQIVQQIITNRSFGKIKEELK</sequence>
<feature type="transmembrane region" description="Helical" evidence="10">
    <location>
        <begin position="191"/>
        <end position="213"/>
    </location>
</feature>
<dbReference type="InterPro" id="IPR028055">
    <property type="entry name" value="YidC/Oxa/ALB_C"/>
</dbReference>
<evidence type="ECO:0000256" key="6">
    <source>
        <dbReference type="ARBA" id="ARBA00022989"/>
    </source>
</evidence>
<feature type="domain" description="Membrane insertase YidC/Oxa/ALB C-terminal" evidence="11">
    <location>
        <begin position="33"/>
        <end position="227"/>
    </location>
</feature>
<feature type="transmembrane region" description="Helical" evidence="10">
    <location>
        <begin position="32"/>
        <end position="53"/>
    </location>
</feature>
<keyword evidence="6 10" id="KW-1133">Transmembrane helix</keyword>
<keyword evidence="2" id="KW-0813">Transport</keyword>
<keyword evidence="7 10" id="KW-0472">Membrane</keyword>
<dbReference type="CDD" id="cd20070">
    <property type="entry name" value="5TM_YidC_Alb3"/>
    <property type="match status" value="1"/>
</dbReference>
<dbReference type="AlphaFoldDB" id="A0A9X2ML11"/>
<dbReference type="PANTHER" id="PTHR12428">
    <property type="entry name" value="OXA1"/>
    <property type="match status" value="1"/>
</dbReference>
<keyword evidence="4 9" id="KW-0812">Transmembrane</keyword>
<dbReference type="InterPro" id="IPR001708">
    <property type="entry name" value="YidC/ALB3/OXA1/COX18"/>
</dbReference>
<dbReference type="PRINTS" id="PR01900">
    <property type="entry name" value="YIDCPROTEIN"/>
</dbReference>
<proteinExistence type="inferred from homology"/>